<evidence type="ECO:0000256" key="2">
    <source>
        <dbReference type="SAM" id="SignalP"/>
    </source>
</evidence>
<accession>A0A6F9DBU5</accession>
<dbReference type="Gene3D" id="2.10.80.10">
    <property type="entry name" value="Lipase, subunit A"/>
    <property type="match status" value="1"/>
</dbReference>
<evidence type="ECO:0000256" key="1">
    <source>
        <dbReference type="SAM" id="MobiDB-lite"/>
    </source>
</evidence>
<proteinExistence type="evidence at transcript level"/>
<feature type="compositionally biased region" description="Basic residues" evidence="1">
    <location>
        <begin position="50"/>
        <end position="60"/>
    </location>
</feature>
<gene>
    <name evidence="3" type="primary">Dkk4</name>
</gene>
<feature type="region of interest" description="Disordered" evidence="1">
    <location>
        <begin position="121"/>
        <end position="145"/>
    </location>
</feature>
<reference evidence="3" key="1">
    <citation type="submission" date="2020-04" db="EMBL/GenBank/DDBJ databases">
        <authorList>
            <person name="Neveu A P."/>
        </authorList>
    </citation>
    <scope>NUCLEOTIDE SEQUENCE</scope>
    <source>
        <tissue evidence="3">Whole embryo</tissue>
    </source>
</reference>
<protein>
    <submittedName>
        <fullName evidence="3">Dickkopf protein</fullName>
    </submittedName>
</protein>
<feature type="signal peptide" evidence="2">
    <location>
        <begin position="1"/>
        <end position="22"/>
    </location>
</feature>
<organism evidence="3">
    <name type="scientific">Phallusia mammillata</name>
    <dbReference type="NCBI Taxonomy" id="59560"/>
    <lineage>
        <taxon>Eukaryota</taxon>
        <taxon>Metazoa</taxon>
        <taxon>Chordata</taxon>
        <taxon>Tunicata</taxon>
        <taxon>Ascidiacea</taxon>
        <taxon>Phlebobranchia</taxon>
        <taxon>Ascidiidae</taxon>
        <taxon>Phallusia</taxon>
    </lineage>
</organism>
<feature type="chain" id="PRO_5026243443" evidence="2">
    <location>
        <begin position="23"/>
        <end position="233"/>
    </location>
</feature>
<feature type="compositionally biased region" description="Polar residues" evidence="1">
    <location>
        <begin position="130"/>
        <end position="140"/>
    </location>
</feature>
<feature type="compositionally biased region" description="Basic and acidic residues" evidence="1">
    <location>
        <begin position="40"/>
        <end position="49"/>
    </location>
</feature>
<name>A0A6F9DBU5_9ASCI</name>
<dbReference type="EMBL" id="LR784533">
    <property type="protein sequence ID" value="CAB3238145.1"/>
    <property type="molecule type" value="mRNA"/>
</dbReference>
<feature type="region of interest" description="Disordered" evidence="1">
    <location>
        <begin position="27"/>
        <end position="79"/>
    </location>
</feature>
<keyword evidence="2" id="KW-0732">Signal</keyword>
<dbReference type="AlphaFoldDB" id="A0A6F9DBU5"/>
<evidence type="ECO:0000313" key="3">
    <source>
        <dbReference type="EMBL" id="CAB3238145.1"/>
    </source>
</evidence>
<sequence>MYIVKFCLVFVIILQYTQFSSCEGNSDDEESQAVMSPRPSQDDGLERTQRAAHKHHRCPGNRKSCTRSASAPSIGKKQAKQCKKKFKKCKNKRDKKCKNNLKCYKKKTKKCKKRNKVCLAPRNDRPASQPERSTPSSGNLRSPVVVKPKPETYKQKHEACVRDSECMPNHCCARYRTGKRCQEMVPIDGVCPIPLNKNRRRSAQFFERCPCAPGLYCQKPLTDSRHYTCQIAT</sequence>